<dbReference type="VEuPathDB" id="FungiDB:VP01_14095g1"/>
<reference evidence="1 2" key="1">
    <citation type="submission" date="2015-08" db="EMBL/GenBank/DDBJ databases">
        <title>Next Generation Sequencing and Analysis of the Genome of Puccinia sorghi L Schw, the Causal Agent of Maize Common Rust.</title>
        <authorList>
            <person name="Rochi L."/>
            <person name="Burguener G."/>
            <person name="Darino M."/>
            <person name="Turjanski A."/>
            <person name="Kreff E."/>
            <person name="Dieguez M.J."/>
            <person name="Sacco F."/>
        </authorList>
    </citation>
    <scope>NUCLEOTIDE SEQUENCE [LARGE SCALE GENOMIC DNA]</scope>
    <source>
        <strain evidence="1 2">RO10H11247</strain>
    </source>
</reference>
<protein>
    <submittedName>
        <fullName evidence="1">Uncharacterized protein</fullName>
    </submittedName>
</protein>
<gene>
    <name evidence="1" type="ORF">VP01_14095g1</name>
</gene>
<comment type="caution">
    <text evidence="1">The sequence shown here is derived from an EMBL/GenBank/DDBJ whole genome shotgun (WGS) entry which is preliminary data.</text>
</comment>
<evidence type="ECO:0000313" key="1">
    <source>
        <dbReference type="EMBL" id="KNZ61379.1"/>
    </source>
</evidence>
<name>A0A0L6VL16_9BASI</name>
<proteinExistence type="predicted"/>
<dbReference type="AlphaFoldDB" id="A0A0L6VL16"/>
<accession>A0A0L6VL16</accession>
<dbReference type="EMBL" id="LAVV01004549">
    <property type="protein sequence ID" value="KNZ61379.1"/>
    <property type="molecule type" value="Genomic_DNA"/>
</dbReference>
<dbReference type="Proteomes" id="UP000037035">
    <property type="component" value="Unassembled WGS sequence"/>
</dbReference>
<sequence length="84" mass="9866">MRFKVFCKGFLLGKDSIYLFPTLHNLPRTGTPLLLSLFLWEFKVIAILEIIVKYNLDPHFQCFWSTPQDNKTFLKFPQNADGIE</sequence>
<keyword evidence="2" id="KW-1185">Reference proteome</keyword>
<organism evidence="1 2">
    <name type="scientific">Puccinia sorghi</name>
    <dbReference type="NCBI Taxonomy" id="27349"/>
    <lineage>
        <taxon>Eukaryota</taxon>
        <taxon>Fungi</taxon>
        <taxon>Dikarya</taxon>
        <taxon>Basidiomycota</taxon>
        <taxon>Pucciniomycotina</taxon>
        <taxon>Pucciniomycetes</taxon>
        <taxon>Pucciniales</taxon>
        <taxon>Pucciniaceae</taxon>
        <taxon>Puccinia</taxon>
    </lineage>
</organism>
<evidence type="ECO:0000313" key="2">
    <source>
        <dbReference type="Proteomes" id="UP000037035"/>
    </source>
</evidence>